<evidence type="ECO:0000259" key="6">
    <source>
        <dbReference type="Pfam" id="PF02465"/>
    </source>
</evidence>
<feature type="domain" description="Flagellar hook-associated protein 2 N-terminal" evidence="6">
    <location>
        <begin position="11"/>
        <end position="109"/>
    </location>
</feature>
<keyword evidence="5" id="KW-0964">Secreted</keyword>
<dbReference type="RefSeq" id="WP_061475467.1">
    <property type="nucleotide sequence ID" value="NZ_CP083612.1"/>
</dbReference>
<evidence type="ECO:0000313" key="8">
    <source>
        <dbReference type="EMBL" id="KXU81382.1"/>
    </source>
</evidence>
<evidence type="ECO:0000256" key="2">
    <source>
        <dbReference type="ARBA" id="ARBA00011255"/>
    </source>
</evidence>
<dbReference type="InterPro" id="IPR010810">
    <property type="entry name" value="Flagellin_hook_IN_motif"/>
</dbReference>
<comment type="caution">
    <text evidence="8">The sequence shown here is derived from an EMBL/GenBank/DDBJ whole genome shotgun (WGS) entry which is preliminary data.</text>
</comment>
<gene>
    <name evidence="8" type="ORF">LCR_06645</name>
</gene>
<dbReference type="AlphaFoldDB" id="A0A175VN42"/>
<accession>A0A175VN42</accession>
<dbReference type="InterPro" id="IPR010809">
    <property type="entry name" value="FliD_C"/>
</dbReference>
<evidence type="ECO:0000256" key="1">
    <source>
        <dbReference type="ARBA" id="ARBA00009764"/>
    </source>
</evidence>
<keyword evidence="4 5" id="KW-0975">Bacterial flagellum</keyword>
<feature type="domain" description="Flagellar hook-associated protein 2 C-terminal" evidence="7">
    <location>
        <begin position="223"/>
        <end position="454"/>
    </location>
</feature>
<dbReference type="GO" id="GO:0009421">
    <property type="term" value="C:bacterial-type flagellum filament cap"/>
    <property type="evidence" value="ECO:0007669"/>
    <property type="project" value="InterPro"/>
</dbReference>
<keyword evidence="8" id="KW-0282">Flagellum</keyword>
<dbReference type="Pfam" id="PF02465">
    <property type="entry name" value="FliD_N"/>
    <property type="match status" value="1"/>
</dbReference>
<dbReference type="InterPro" id="IPR003481">
    <property type="entry name" value="FliD_N"/>
</dbReference>
<dbReference type="Pfam" id="PF07196">
    <property type="entry name" value="Flagellin_IN"/>
    <property type="match status" value="1"/>
</dbReference>
<organism evidence="8 9">
    <name type="scientific">Aeromonas enteropelogenes</name>
    <name type="common">Aeromonas trota</name>
    <dbReference type="NCBI Taxonomy" id="29489"/>
    <lineage>
        <taxon>Bacteria</taxon>
        <taxon>Pseudomonadati</taxon>
        <taxon>Pseudomonadota</taxon>
        <taxon>Gammaproteobacteria</taxon>
        <taxon>Aeromonadales</taxon>
        <taxon>Aeromonadaceae</taxon>
        <taxon>Aeromonas</taxon>
    </lineage>
</organism>
<comment type="function">
    <text evidence="5">Required for morphogenesis and for the elongation of the flagellar filament by facilitating polymerization of the flagellin monomers at the tip of growing filament. Forms a capping structure, which prevents flagellin subunits (transported through the central channel of the flagellum) from leaking out without polymerization at the distal end.</text>
</comment>
<feature type="coiled-coil region" evidence="5">
    <location>
        <begin position="269"/>
        <end position="296"/>
    </location>
</feature>
<dbReference type="Pfam" id="PF07195">
    <property type="entry name" value="FliD_C"/>
    <property type="match status" value="1"/>
</dbReference>
<reference evidence="8 9" key="1">
    <citation type="submission" date="2016-02" db="EMBL/GenBank/DDBJ databases">
        <title>Draft genome sequence of Aeromonas trota strain 1999lcr isolated from cerebrospinal fluid (CSF).</title>
        <authorList>
            <person name="Dallagassa C.B."/>
            <person name="Prediger K.C."/>
            <person name="Weiss V.A."/>
            <person name="Assis F.E."/>
            <person name="Baura V."/>
            <person name="Cruz L.M."/>
            <person name="Souza E.M."/>
            <person name="Pedrosa F.O."/>
            <person name="Fadel-Picheth C.M."/>
        </authorList>
    </citation>
    <scope>NUCLEOTIDE SEQUENCE [LARGE SCALE GENOMIC DNA]</scope>
    <source>
        <strain evidence="8 9">1999lcr</strain>
    </source>
</reference>
<dbReference type="GO" id="GO:0005576">
    <property type="term" value="C:extracellular region"/>
    <property type="evidence" value="ECO:0007669"/>
    <property type="project" value="UniProtKB-SubCell"/>
</dbReference>
<sequence length="464" mass="49644">MGSITSAGVGSGLPLEDLIKASLDAKKAQFEKQVVTREANLKTSLSGVGKLKSAIDTFNTALQKLAKPTDFAGRKVTISQDTTNPVLNMTATDTASQGKYDIQVDQLAKGTKLTSQAGTFSSPKDVIATADGKLTFTDGDKSFEVDVKAGDTLEQLRKRINAKSDSNFGVSANIITSNGQSQLVLESSVTGSSGNLQITASTPELQKFDTSSPSSSFDRENGVDAKVTIDGVEVTNSSNTFDNVIQDLKFTVLRVSDKESDGVTSKKTKVTVEDNIDKAKENINNFVKAYNDLQTTMDALGKRPVIVGGNRTGDPGELAGDPTLFAIRNTLFKELSSETGSGAIKSLFDIGIKMDKDGKLSVDSTKLDDKLKSDFNGVSALFSGSDGLAKRIDPQMKEYTKSAGLLAQRQDGINTQLKDIAQKRTDFNSYMVTYEEGLRKKYASLDVMIAKMNSSSNALAGMLM</sequence>
<comment type="subunit">
    <text evidence="2 5">Homopentamer.</text>
</comment>
<dbReference type="EMBL" id="JMGO02000002">
    <property type="protein sequence ID" value="KXU81382.1"/>
    <property type="molecule type" value="Genomic_DNA"/>
</dbReference>
<evidence type="ECO:0000313" key="9">
    <source>
        <dbReference type="Proteomes" id="UP000078435"/>
    </source>
</evidence>
<dbReference type="GO" id="GO:0071973">
    <property type="term" value="P:bacterial-type flagellum-dependent cell motility"/>
    <property type="evidence" value="ECO:0007669"/>
    <property type="project" value="TreeGrafter"/>
</dbReference>
<comment type="similarity">
    <text evidence="1 5">Belongs to the FliD family.</text>
</comment>
<keyword evidence="3 5" id="KW-0175">Coiled coil</keyword>
<evidence type="ECO:0000256" key="5">
    <source>
        <dbReference type="RuleBase" id="RU362066"/>
    </source>
</evidence>
<dbReference type="PANTHER" id="PTHR30288">
    <property type="entry name" value="FLAGELLAR CAP/ASSEMBLY PROTEIN FLID"/>
    <property type="match status" value="1"/>
</dbReference>
<evidence type="ECO:0000259" key="7">
    <source>
        <dbReference type="Pfam" id="PF07195"/>
    </source>
</evidence>
<dbReference type="PANTHER" id="PTHR30288:SF0">
    <property type="entry name" value="FLAGELLAR HOOK-ASSOCIATED PROTEIN 2"/>
    <property type="match status" value="1"/>
</dbReference>
<keyword evidence="8" id="KW-0966">Cell projection</keyword>
<dbReference type="OrthoDB" id="9810816at2"/>
<name>A0A175VN42_AEREN</name>
<dbReference type="Proteomes" id="UP000078435">
    <property type="component" value="Unassembled WGS sequence"/>
</dbReference>
<comment type="subcellular location">
    <subcellularLocation>
        <location evidence="5">Secreted</location>
    </subcellularLocation>
    <subcellularLocation>
        <location evidence="5">Bacterial flagellum</location>
    </subcellularLocation>
</comment>
<proteinExistence type="inferred from homology"/>
<evidence type="ECO:0000256" key="3">
    <source>
        <dbReference type="ARBA" id="ARBA00023054"/>
    </source>
</evidence>
<protein>
    <recommendedName>
        <fullName evidence="5">Flagellar hook-associated protein 2</fullName>
        <shortName evidence="5">HAP2</shortName>
    </recommendedName>
    <alternativeName>
        <fullName evidence="5">Flagellar cap protein</fullName>
    </alternativeName>
</protein>
<keyword evidence="8" id="KW-0969">Cilium</keyword>
<dbReference type="GO" id="GO:0009424">
    <property type="term" value="C:bacterial-type flagellum hook"/>
    <property type="evidence" value="ECO:0007669"/>
    <property type="project" value="UniProtKB-UniRule"/>
</dbReference>
<dbReference type="GO" id="GO:0007155">
    <property type="term" value="P:cell adhesion"/>
    <property type="evidence" value="ECO:0007669"/>
    <property type="project" value="InterPro"/>
</dbReference>
<dbReference type="InterPro" id="IPR040026">
    <property type="entry name" value="FliD"/>
</dbReference>
<evidence type="ECO:0000256" key="4">
    <source>
        <dbReference type="ARBA" id="ARBA00023143"/>
    </source>
</evidence>